<dbReference type="InterPro" id="IPR045220">
    <property type="entry name" value="FRHB/FDHB/HCAR-like"/>
</dbReference>
<gene>
    <name evidence="3" type="ORF">N1027_01255</name>
</gene>
<dbReference type="InterPro" id="IPR007516">
    <property type="entry name" value="Co_F420_Hydgase/DH_bsu_N"/>
</dbReference>
<reference evidence="3" key="1">
    <citation type="submission" date="2022-08" db="EMBL/GenBank/DDBJ databases">
        <authorList>
            <person name="Deng Y."/>
            <person name="Han X.-F."/>
            <person name="Zhang Y.-Q."/>
        </authorList>
    </citation>
    <scope>NUCLEOTIDE SEQUENCE</scope>
    <source>
        <strain evidence="3">CPCC 205763</strain>
    </source>
</reference>
<dbReference type="InterPro" id="IPR007525">
    <property type="entry name" value="FrhB_FdhB_C"/>
</dbReference>
<dbReference type="PANTHER" id="PTHR31332:SF0">
    <property type="entry name" value="7-HYDROXYMETHYL CHLOROPHYLL A REDUCTASE, CHLOROPLASTIC"/>
    <property type="match status" value="1"/>
</dbReference>
<feature type="domain" description="Coenzyme F420 hydrogenase/dehydrogenase beta subunit N-terminal" evidence="1">
    <location>
        <begin position="20"/>
        <end position="93"/>
    </location>
</feature>
<evidence type="ECO:0000313" key="3">
    <source>
        <dbReference type="EMBL" id="MCS5716757.1"/>
    </source>
</evidence>
<feature type="domain" description="Coenzyme F420 hydrogenase/dehydrogenase beta subunit C-terminal" evidence="2">
    <location>
        <begin position="102"/>
        <end position="266"/>
    </location>
</feature>
<dbReference type="Pfam" id="PF04422">
    <property type="entry name" value="FrhB_FdhB_N"/>
    <property type="match status" value="1"/>
</dbReference>
<name>A0ABT2GKL3_9MICO</name>
<dbReference type="Proteomes" id="UP001165584">
    <property type="component" value="Unassembled WGS sequence"/>
</dbReference>
<accession>A0ABT2GKL3</accession>
<keyword evidence="4" id="KW-1185">Reference proteome</keyword>
<protein>
    <submittedName>
        <fullName evidence="3">Coenzyme F420 hydrogenase/dehydrogenase, beta subunit C-terminal domain</fullName>
    </submittedName>
</protein>
<dbReference type="Pfam" id="PF04432">
    <property type="entry name" value="FrhB_FdhB_C"/>
    <property type="match status" value="1"/>
</dbReference>
<evidence type="ECO:0000259" key="1">
    <source>
        <dbReference type="Pfam" id="PF04422"/>
    </source>
</evidence>
<evidence type="ECO:0000259" key="2">
    <source>
        <dbReference type="Pfam" id="PF04432"/>
    </source>
</evidence>
<evidence type="ECO:0000313" key="4">
    <source>
        <dbReference type="Proteomes" id="UP001165584"/>
    </source>
</evidence>
<sequence>MAPRVEGAEHEIFGRYVSVWEGYARDDTTRFMGSSGGVITAMTEWMLKSEIVNQITGSAAKPTRPTTTVPVTIMTRAEALESAGSRYGPVANLAGWKTGDPRVGLVGKPCEVSAASQLQDALGIDASDRPVLLSFFCAGTPSQFATDALVRQLGVDPGAAVSMKYRGGGWPGTFEVSDGATTGSLSYDESWGKHLGRQLQQRCKICVDGTGAHADIAVGDYWMADENGYPLFEEGAGNSVVIARTQRGHELLQQAALAGAIAIMPLELDRVRPVQPLQVKRKLTLVGRLLGRRLAGKAVPKYAGYGLLRLALRNPANTARAALGTFRRSLRRSADNR</sequence>
<organism evidence="3 4">
    <name type="scientific">Herbiconiux aconitum</name>
    <dbReference type="NCBI Taxonomy" id="2970913"/>
    <lineage>
        <taxon>Bacteria</taxon>
        <taxon>Bacillati</taxon>
        <taxon>Actinomycetota</taxon>
        <taxon>Actinomycetes</taxon>
        <taxon>Micrococcales</taxon>
        <taxon>Microbacteriaceae</taxon>
        <taxon>Herbiconiux</taxon>
    </lineage>
</organism>
<comment type="caution">
    <text evidence="3">The sequence shown here is derived from an EMBL/GenBank/DDBJ whole genome shotgun (WGS) entry which is preliminary data.</text>
</comment>
<dbReference type="EMBL" id="JANLCM010000001">
    <property type="protein sequence ID" value="MCS5716757.1"/>
    <property type="molecule type" value="Genomic_DNA"/>
</dbReference>
<dbReference type="PANTHER" id="PTHR31332">
    <property type="entry name" value="7-HYDROXYMETHYL CHLOROPHYLL A REDUCTASE, CHLOROPLASTIC"/>
    <property type="match status" value="1"/>
</dbReference>
<proteinExistence type="predicted"/>